<dbReference type="KEGG" id="var:108345224"/>
<dbReference type="OMA" id="MINYSTF"/>
<dbReference type="Gene3D" id="1.20.1280.50">
    <property type="match status" value="1"/>
</dbReference>
<organism evidence="2 3">
    <name type="scientific">Phaseolus angularis</name>
    <name type="common">Azuki bean</name>
    <name type="synonym">Vigna angularis</name>
    <dbReference type="NCBI Taxonomy" id="3914"/>
    <lineage>
        <taxon>Eukaryota</taxon>
        <taxon>Viridiplantae</taxon>
        <taxon>Streptophyta</taxon>
        <taxon>Embryophyta</taxon>
        <taxon>Tracheophyta</taxon>
        <taxon>Spermatophyta</taxon>
        <taxon>Magnoliopsida</taxon>
        <taxon>eudicotyledons</taxon>
        <taxon>Gunneridae</taxon>
        <taxon>Pentapetalae</taxon>
        <taxon>rosids</taxon>
        <taxon>fabids</taxon>
        <taxon>Fabales</taxon>
        <taxon>Fabaceae</taxon>
        <taxon>Papilionoideae</taxon>
        <taxon>50 kb inversion clade</taxon>
        <taxon>NPAAA clade</taxon>
        <taxon>indigoferoid/millettioid clade</taxon>
        <taxon>Phaseoleae</taxon>
        <taxon>Vigna</taxon>
    </lineage>
</organism>
<dbReference type="InterPro" id="IPR013187">
    <property type="entry name" value="F-box-assoc_dom_typ3"/>
</dbReference>
<dbReference type="CDD" id="cd22157">
    <property type="entry name" value="F-box_AtFBW1-like"/>
    <property type="match status" value="1"/>
</dbReference>
<name>A0A0L9VNN6_PHAAN</name>
<dbReference type="SUPFAM" id="SSF81383">
    <property type="entry name" value="F-box domain"/>
    <property type="match status" value="1"/>
</dbReference>
<dbReference type="SMART" id="SM00256">
    <property type="entry name" value="FBOX"/>
    <property type="match status" value="1"/>
</dbReference>
<evidence type="ECO:0000313" key="3">
    <source>
        <dbReference type="Proteomes" id="UP000053144"/>
    </source>
</evidence>
<dbReference type="InterPro" id="IPR036047">
    <property type="entry name" value="F-box-like_dom_sf"/>
</dbReference>
<proteinExistence type="predicted"/>
<dbReference type="Pfam" id="PF08268">
    <property type="entry name" value="FBA_3"/>
    <property type="match status" value="1"/>
</dbReference>
<dbReference type="EMBL" id="CM003380">
    <property type="protein sequence ID" value="KOM56563.1"/>
    <property type="molecule type" value="Genomic_DNA"/>
</dbReference>
<dbReference type="STRING" id="3914.A0A0L9VNN6"/>
<dbReference type="InterPro" id="IPR017451">
    <property type="entry name" value="F-box-assoc_interact_dom"/>
</dbReference>
<reference evidence="3" key="1">
    <citation type="journal article" date="2015" name="Proc. Natl. Acad. Sci. U.S.A.">
        <title>Genome sequencing of adzuki bean (Vigna angularis) provides insight into high starch and low fat accumulation and domestication.</title>
        <authorList>
            <person name="Yang K."/>
            <person name="Tian Z."/>
            <person name="Chen C."/>
            <person name="Luo L."/>
            <person name="Zhao B."/>
            <person name="Wang Z."/>
            <person name="Yu L."/>
            <person name="Li Y."/>
            <person name="Sun Y."/>
            <person name="Li W."/>
            <person name="Chen Y."/>
            <person name="Li Y."/>
            <person name="Zhang Y."/>
            <person name="Ai D."/>
            <person name="Zhao J."/>
            <person name="Shang C."/>
            <person name="Ma Y."/>
            <person name="Wu B."/>
            <person name="Wang M."/>
            <person name="Gao L."/>
            <person name="Sun D."/>
            <person name="Zhang P."/>
            <person name="Guo F."/>
            <person name="Wang W."/>
            <person name="Li Y."/>
            <person name="Wang J."/>
            <person name="Varshney R.K."/>
            <person name="Wang J."/>
            <person name="Ling H.Q."/>
            <person name="Wan P."/>
        </authorList>
    </citation>
    <scope>NUCLEOTIDE SEQUENCE</scope>
    <source>
        <strain evidence="3">cv. Jingnong 6</strain>
    </source>
</reference>
<dbReference type="OrthoDB" id="1435799at2759"/>
<dbReference type="Pfam" id="PF00646">
    <property type="entry name" value="F-box"/>
    <property type="match status" value="1"/>
</dbReference>
<dbReference type="InterPro" id="IPR050796">
    <property type="entry name" value="SCF_F-box_component"/>
</dbReference>
<feature type="domain" description="F-box" evidence="1">
    <location>
        <begin position="10"/>
        <end position="50"/>
    </location>
</feature>
<dbReference type="Proteomes" id="UP000053144">
    <property type="component" value="Chromosome 10"/>
</dbReference>
<gene>
    <name evidence="2" type="ORF">LR48_Vigan10g245500</name>
</gene>
<evidence type="ECO:0000313" key="2">
    <source>
        <dbReference type="EMBL" id="KOM56563.1"/>
    </source>
</evidence>
<dbReference type="AlphaFoldDB" id="A0A0L9VNN6"/>
<dbReference type="InterPro" id="IPR001810">
    <property type="entry name" value="F-box_dom"/>
</dbReference>
<dbReference type="PANTHER" id="PTHR31672:SF13">
    <property type="entry name" value="F-BOX PROTEIN CPR30-LIKE"/>
    <property type="match status" value="1"/>
</dbReference>
<dbReference type="PANTHER" id="PTHR31672">
    <property type="entry name" value="BNACNNG10540D PROTEIN"/>
    <property type="match status" value="1"/>
</dbReference>
<evidence type="ECO:0000259" key="1">
    <source>
        <dbReference type="SMART" id="SM00256"/>
    </source>
</evidence>
<dbReference type="NCBIfam" id="TIGR01640">
    <property type="entry name" value="F_box_assoc_1"/>
    <property type="match status" value="1"/>
</dbReference>
<protein>
    <recommendedName>
        <fullName evidence="1">F-box domain-containing protein</fullName>
    </recommendedName>
</protein>
<accession>A0A0L9VNN6</accession>
<sequence length="276" mass="32258">MATISSDRILDDDLIVEILSWLPVTSLGRFRCVSKTWKFLISDTCLVKLHLSRNPQLLLMLRREHEKQCFMASFFSVSSLIQNPVPTFRDSIGHSPKCRRILFGSCNGLLSTHDSVSTDESEEHWVNFWNPVTKISSRPSPSLRLSYDTGLTYHKNFAYNTDFLYRKNFGFGYDDRRDSYKVVIILFHTGQRRTSVWVYCMGDVCWRRTMINYSTFHSFDSNGHFLNGTVNWLGFFSEESRMKLRILSYDLNNDTCRYLSVPELPCKNLTRILSEF</sequence>
<dbReference type="Gramene" id="KOM56563">
    <property type="protein sequence ID" value="KOM56563"/>
    <property type="gene ID" value="LR48_Vigan10g245500"/>
</dbReference>